<dbReference type="EMBL" id="OY731403">
    <property type="protein sequence ID" value="CAJ1961540.1"/>
    <property type="molecule type" value="Genomic_DNA"/>
</dbReference>
<dbReference type="Pfam" id="PF23622">
    <property type="entry name" value="LRR_At1g61320_AtMIF1"/>
    <property type="match status" value="1"/>
</dbReference>
<evidence type="ECO:0000256" key="1">
    <source>
        <dbReference type="SAM" id="MobiDB-lite"/>
    </source>
</evidence>
<dbReference type="InterPro" id="IPR053772">
    <property type="entry name" value="At1g61320/At1g61330-like"/>
</dbReference>
<evidence type="ECO:0000313" key="3">
    <source>
        <dbReference type="EMBL" id="CAJ1961540.1"/>
    </source>
</evidence>
<dbReference type="InterPro" id="IPR032675">
    <property type="entry name" value="LRR_dom_sf"/>
</dbReference>
<dbReference type="Gramene" id="rna-AYBTSS11_LOCUS18780">
    <property type="protein sequence ID" value="CAJ1961540.1"/>
    <property type="gene ID" value="gene-AYBTSS11_LOCUS18780"/>
</dbReference>
<dbReference type="PANTHER" id="PTHR34145">
    <property type="entry name" value="OS02G0105600 PROTEIN"/>
    <property type="match status" value="1"/>
</dbReference>
<dbReference type="InterPro" id="IPR055357">
    <property type="entry name" value="LRR_At1g61320_AtMIF1"/>
</dbReference>
<reference evidence="3" key="1">
    <citation type="submission" date="2023-10" db="EMBL/GenBank/DDBJ databases">
        <authorList>
            <person name="Domelevo Entfellner J.-B."/>
        </authorList>
    </citation>
    <scope>NUCLEOTIDE SEQUENCE</scope>
</reference>
<dbReference type="SUPFAM" id="SSF52047">
    <property type="entry name" value="RNI-like"/>
    <property type="match status" value="1"/>
</dbReference>
<dbReference type="Gene3D" id="3.80.10.10">
    <property type="entry name" value="Ribonuclease Inhibitor"/>
    <property type="match status" value="1"/>
</dbReference>
<gene>
    <name evidence="3" type="ORF">AYBTSS11_LOCUS18780</name>
</gene>
<evidence type="ECO:0000259" key="2">
    <source>
        <dbReference type="Pfam" id="PF23622"/>
    </source>
</evidence>
<name>A0AA86SR08_9FABA</name>
<organism evidence="3 4">
    <name type="scientific">Sphenostylis stenocarpa</name>
    <dbReference type="NCBI Taxonomy" id="92480"/>
    <lineage>
        <taxon>Eukaryota</taxon>
        <taxon>Viridiplantae</taxon>
        <taxon>Streptophyta</taxon>
        <taxon>Embryophyta</taxon>
        <taxon>Tracheophyta</taxon>
        <taxon>Spermatophyta</taxon>
        <taxon>Magnoliopsida</taxon>
        <taxon>eudicotyledons</taxon>
        <taxon>Gunneridae</taxon>
        <taxon>Pentapetalae</taxon>
        <taxon>rosids</taxon>
        <taxon>fabids</taxon>
        <taxon>Fabales</taxon>
        <taxon>Fabaceae</taxon>
        <taxon>Papilionoideae</taxon>
        <taxon>50 kb inversion clade</taxon>
        <taxon>NPAAA clade</taxon>
        <taxon>indigoferoid/millettioid clade</taxon>
        <taxon>Phaseoleae</taxon>
        <taxon>Sphenostylis</taxon>
    </lineage>
</organism>
<dbReference type="PANTHER" id="PTHR34145:SF54">
    <property type="entry name" value="FBD-ASSOCIATED F-BOX PLANT PROTEIN"/>
    <property type="match status" value="1"/>
</dbReference>
<evidence type="ECO:0000313" key="4">
    <source>
        <dbReference type="Proteomes" id="UP001189624"/>
    </source>
</evidence>
<dbReference type="InterPro" id="IPR036047">
    <property type="entry name" value="F-box-like_dom_sf"/>
</dbReference>
<proteinExistence type="predicted"/>
<protein>
    <recommendedName>
        <fullName evidence="2">At1g61320/AtMIF1 LRR domain-containing protein</fullName>
    </recommendedName>
</protein>
<sequence>MVKLQTLCGSKRPRSVSQPQPHLLSSNIFQHLPFELVEEIFSFLPIKEAKQQCILSSEFRIPTHISRKFLFGRDFTTRRSRESLVELVDHLFVTHRGRYIDSFQIYIDPVGVENFLHKWLKICREKRIQDLELFFYEPGYTLTADFLNQLYKLSTLKLVHCKLELPLNLQSMVNLRTLILWFVPLTDESIHSLISHCRQLETVDLLYCTGLLCVEIYAKEHRFFKKLRIAGCKNLEVFLVDSPTIECVHYCGHVPRIRFIQTTQLNEAYLNFVPAGSRRYLQASVLEKLVSDISHVKVLSASALIPEASVLEKLVICSRDNLSFNSVALTAKFRGGVFGEARYSFLNLLELHLIMEGALFCNPYDILVFMKHCPLMEKLFIDIDDYTFDCGPYWELHQKSEMDKFDHNFDRLNFIKLRGVKFIQSELQLVKILLQKATHLEALVLISQKNCHVNVWTPEGRRYDKLLDSWKASPNTKIVSFEHVAADHSRASTSNSRQWLFSSN</sequence>
<dbReference type="AlphaFoldDB" id="A0AA86SR08"/>
<dbReference type="SUPFAM" id="SSF81383">
    <property type="entry name" value="F-box domain"/>
    <property type="match status" value="1"/>
</dbReference>
<keyword evidence="4" id="KW-1185">Reference proteome</keyword>
<feature type="region of interest" description="Disordered" evidence="1">
    <location>
        <begin position="1"/>
        <end position="20"/>
    </location>
</feature>
<dbReference type="Proteomes" id="UP001189624">
    <property type="component" value="Chromosome 6"/>
</dbReference>
<accession>A0AA86SR08</accession>
<feature type="domain" description="At1g61320/AtMIF1 LRR" evidence="2">
    <location>
        <begin position="114"/>
        <end position="450"/>
    </location>
</feature>